<sequence>MIRKRTARTPTTEKNVLRSDEGSSSTQLSAVAQRLSLICPNLLLLRFCQQTVVIHTMSSMSRDRSPMGVNIAIWFLQQTAADLNFFCFSVVHG</sequence>
<dbReference type="EMBL" id="BGPR01013948">
    <property type="protein sequence ID" value="GBN62957.1"/>
    <property type="molecule type" value="Genomic_DNA"/>
</dbReference>
<evidence type="ECO:0000313" key="2">
    <source>
        <dbReference type="EMBL" id="GBN62957.1"/>
    </source>
</evidence>
<name>A0A4Y2QI43_ARAVE</name>
<dbReference type="AlphaFoldDB" id="A0A4Y2QI43"/>
<dbReference type="Proteomes" id="UP000499080">
    <property type="component" value="Unassembled WGS sequence"/>
</dbReference>
<evidence type="ECO:0000256" key="1">
    <source>
        <dbReference type="SAM" id="MobiDB-lite"/>
    </source>
</evidence>
<gene>
    <name evidence="2" type="ORF">AVEN_38509_1</name>
</gene>
<accession>A0A4Y2QI43</accession>
<protein>
    <submittedName>
        <fullName evidence="2">Uncharacterized protein</fullName>
    </submittedName>
</protein>
<organism evidence="2 3">
    <name type="scientific">Araneus ventricosus</name>
    <name type="common">Orbweaver spider</name>
    <name type="synonym">Epeira ventricosa</name>
    <dbReference type="NCBI Taxonomy" id="182803"/>
    <lineage>
        <taxon>Eukaryota</taxon>
        <taxon>Metazoa</taxon>
        <taxon>Ecdysozoa</taxon>
        <taxon>Arthropoda</taxon>
        <taxon>Chelicerata</taxon>
        <taxon>Arachnida</taxon>
        <taxon>Araneae</taxon>
        <taxon>Araneomorphae</taxon>
        <taxon>Entelegynae</taxon>
        <taxon>Araneoidea</taxon>
        <taxon>Araneidae</taxon>
        <taxon>Araneus</taxon>
    </lineage>
</organism>
<comment type="caution">
    <text evidence="2">The sequence shown here is derived from an EMBL/GenBank/DDBJ whole genome shotgun (WGS) entry which is preliminary data.</text>
</comment>
<reference evidence="2 3" key="1">
    <citation type="journal article" date="2019" name="Sci. Rep.">
        <title>Orb-weaving spider Araneus ventricosus genome elucidates the spidroin gene catalogue.</title>
        <authorList>
            <person name="Kono N."/>
            <person name="Nakamura H."/>
            <person name="Ohtoshi R."/>
            <person name="Moran D.A.P."/>
            <person name="Shinohara A."/>
            <person name="Yoshida Y."/>
            <person name="Fujiwara M."/>
            <person name="Mori M."/>
            <person name="Tomita M."/>
            <person name="Arakawa K."/>
        </authorList>
    </citation>
    <scope>NUCLEOTIDE SEQUENCE [LARGE SCALE GENOMIC DNA]</scope>
</reference>
<feature type="region of interest" description="Disordered" evidence="1">
    <location>
        <begin position="1"/>
        <end position="25"/>
    </location>
</feature>
<keyword evidence="3" id="KW-1185">Reference proteome</keyword>
<evidence type="ECO:0000313" key="3">
    <source>
        <dbReference type="Proteomes" id="UP000499080"/>
    </source>
</evidence>
<proteinExistence type="predicted"/>